<comment type="caution">
    <text evidence="1">The sequence shown here is derived from an EMBL/GenBank/DDBJ whole genome shotgun (WGS) entry which is preliminary data.</text>
</comment>
<evidence type="ECO:0000313" key="1">
    <source>
        <dbReference type="EMBL" id="KAK6763332.1"/>
    </source>
</evidence>
<dbReference type="Proteomes" id="UP001303046">
    <property type="component" value="Unassembled WGS sequence"/>
</dbReference>
<reference evidence="1 2" key="1">
    <citation type="submission" date="2023-08" db="EMBL/GenBank/DDBJ databases">
        <title>A Necator americanus chromosomal reference genome.</title>
        <authorList>
            <person name="Ilik V."/>
            <person name="Petrzelkova K.J."/>
            <person name="Pardy F."/>
            <person name="Fuh T."/>
            <person name="Niatou-Singa F.S."/>
            <person name="Gouil Q."/>
            <person name="Baker L."/>
            <person name="Ritchie M.E."/>
            <person name="Jex A.R."/>
            <person name="Gazzola D."/>
            <person name="Li H."/>
            <person name="Toshio Fujiwara R."/>
            <person name="Zhan B."/>
            <person name="Aroian R.V."/>
            <person name="Pafco B."/>
            <person name="Schwarz E.M."/>
        </authorList>
    </citation>
    <scope>NUCLEOTIDE SEQUENCE [LARGE SCALE GENOMIC DNA]</scope>
    <source>
        <strain evidence="1 2">Aroian</strain>
        <tissue evidence="1">Whole animal</tissue>
    </source>
</reference>
<gene>
    <name evidence="1" type="primary">Necator_chrX.g24039</name>
    <name evidence="1" type="ORF">RB195_023874</name>
</gene>
<sequence length="236" mass="26761">MTKFTYNAHTLASKAAVEDRGTCDNTTVCKLIRQRGATPAAGNRELRHSSRSFAEKRYFDERRASILAEAEEAGKNIRYARHNFANPKIKVTALPDGTNTASRRRIQKVIHDFYSDLLDSHVRLPPHHVMDGGYVIPEVIRSEVRHHVARVQDAGLTTIDLKKAYDSVGTEAVMEALENQGVPTPNKKILYNIVLITSSTNQPEPMLTEFHETCNMWMQSSAERRQDDIHEERMGF</sequence>
<proteinExistence type="predicted"/>
<accession>A0ABR1EKX1</accession>
<keyword evidence="2" id="KW-1185">Reference proteome</keyword>
<evidence type="ECO:0000313" key="2">
    <source>
        <dbReference type="Proteomes" id="UP001303046"/>
    </source>
</evidence>
<evidence type="ECO:0008006" key="3">
    <source>
        <dbReference type="Google" id="ProtNLM"/>
    </source>
</evidence>
<name>A0ABR1EKX1_NECAM</name>
<organism evidence="1 2">
    <name type="scientific">Necator americanus</name>
    <name type="common">Human hookworm</name>
    <dbReference type="NCBI Taxonomy" id="51031"/>
    <lineage>
        <taxon>Eukaryota</taxon>
        <taxon>Metazoa</taxon>
        <taxon>Ecdysozoa</taxon>
        <taxon>Nematoda</taxon>
        <taxon>Chromadorea</taxon>
        <taxon>Rhabditida</taxon>
        <taxon>Rhabditina</taxon>
        <taxon>Rhabditomorpha</taxon>
        <taxon>Strongyloidea</taxon>
        <taxon>Ancylostomatidae</taxon>
        <taxon>Bunostominae</taxon>
        <taxon>Necator</taxon>
    </lineage>
</organism>
<dbReference type="EMBL" id="JAVFWL010000006">
    <property type="protein sequence ID" value="KAK6763332.1"/>
    <property type="molecule type" value="Genomic_DNA"/>
</dbReference>
<protein>
    <recommendedName>
        <fullName evidence="3">Reverse transcriptase domain-containing protein</fullName>
    </recommendedName>
</protein>